<sequence length="63" mass="7255">MEYDGNIHRGVWAGHCFDITTLARHTENMGDEWKDVSDEIVQEIATICRLDKRREGKGEGHRA</sequence>
<reference evidence="1" key="1">
    <citation type="journal article" date="2020" name="Stud. Mycol.">
        <title>101 Dothideomycetes genomes: a test case for predicting lifestyles and emergence of pathogens.</title>
        <authorList>
            <person name="Haridas S."/>
            <person name="Albert R."/>
            <person name="Binder M."/>
            <person name="Bloem J."/>
            <person name="Labutti K."/>
            <person name="Salamov A."/>
            <person name="Andreopoulos B."/>
            <person name="Baker S."/>
            <person name="Barry K."/>
            <person name="Bills G."/>
            <person name="Bluhm B."/>
            <person name="Cannon C."/>
            <person name="Castanera R."/>
            <person name="Culley D."/>
            <person name="Daum C."/>
            <person name="Ezra D."/>
            <person name="Gonzalez J."/>
            <person name="Henrissat B."/>
            <person name="Kuo A."/>
            <person name="Liang C."/>
            <person name="Lipzen A."/>
            <person name="Lutzoni F."/>
            <person name="Magnuson J."/>
            <person name="Mondo S."/>
            <person name="Nolan M."/>
            <person name="Ohm R."/>
            <person name="Pangilinan J."/>
            <person name="Park H.-J."/>
            <person name="Ramirez L."/>
            <person name="Alfaro M."/>
            <person name="Sun H."/>
            <person name="Tritt A."/>
            <person name="Yoshinaga Y."/>
            <person name="Zwiers L.-H."/>
            <person name="Turgeon B."/>
            <person name="Goodwin S."/>
            <person name="Spatafora J."/>
            <person name="Crous P."/>
            <person name="Grigoriev I."/>
        </authorList>
    </citation>
    <scope>NUCLEOTIDE SEQUENCE</scope>
    <source>
        <strain evidence="1">CBS 207.26</strain>
    </source>
</reference>
<proteinExistence type="predicted"/>
<dbReference type="Proteomes" id="UP000800200">
    <property type="component" value="Unassembled WGS sequence"/>
</dbReference>
<accession>A0A6A6EL69</accession>
<name>A0A6A6EL69_9PEZI</name>
<dbReference type="OrthoDB" id="2588098at2759"/>
<gene>
    <name evidence="1" type="ORF">K469DRAFT_652648</name>
</gene>
<organism evidence="1 2">
    <name type="scientific">Zopfia rhizophila CBS 207.26</name>
    <dbReference type="NCBI Taxonomy" id="1314779"/>
    <lineage>
        <taxon>Eukaryota</taxon>
        <taxon>Fungi</taxon>
        <taxon>Dikarya</taxon>
        <taxon>Ascomycota</taxon>
        <taxon>Pezizomycotina</taxon>
        <taxon>Dothideomycetes</taxon>
        <taxon>Dothideomycetes incertae sedis</taxon>
        <taxon>Zopfiaceae</taxon>
        <taxon>Zopfia</taxon>
    </lineage>
</organism>
<evidence type="ECO:0000313" key="1">
    <source>
        <dbReference type="EMBL" id="KAF2192917.1"/>
    </source>
</evidence>
<dbReference type="EMBL" id="ML994614">
    <property type="protein sequence ID" value="KAF2192917.1"/>
    <property type="molecule type" value="Genomic_DNA"/>
</dbReference>
<evidence type="ECO:0000313" key="2">
    <source>
        <dbReference type="Proteomes" id="UP000800200"/>
    </source>
</evidence>
<keyword evidence="2" id="KW-1185">Reference proteome</keyword>
<protein>
    <submittedName>
        <fullName evidence="1">Uncharacterized protein</fullName>
    </submittedName>
</protein>
<dbReference type="AlphaFoldDB" id="A0A6A6EL69"/>